<dbReference type="PROSITE" id="PS50113">
    <property type="entry name" value="PAC"/>
    <property type="match status" value="1"/>
</dbReference>
<dbReference type="PROSITE" id="PS50109">
    <property type="entry name" value="HIS_KIN"/>
    <property type="match status" value="1"/>
</dbReference>
<dbReference type="EC" id="2.7.13.3" evidence="2"/>
<keyword evidence="4" id="KW-0808">Transferase</keyword>
<dbReference type="GO" id="GO:0000155">
    <property type="term" value="F:phosphorelay sensor kinase activity"/>
    <property type="evidence" value="ECO:0007669"/>
    <property type="project" value="InterPro"/>
</dbReference>
<dbReference type="SUPFAM" id="SSF55874">
    <property type="entry name" value="ATPase domain of HSP90 chaperone/DNA topoisomerase II/histidine kinase"/>
    <property type="match status" value="1"/>
</dbReference>
<keyword evidence="7" id="KW-0067">ATP-binding</keyword>
<reference evidence="12 13" key="1">
    <citation type="submission" date="2017-09" db="EMBL/GenBank/DDBJ databases">
        <title>Reassesment of A. cryaerophilus.</title>
        <authorList>
            <person name="Perez-Cataluna A."/>
            <person name="Collado L."/>
            <person name="Salgado O."/>
            <person name="Lefinanco V."/>
            <person name="Figueras M.J."/>
        </authorList>
    </citation>
    <scope>NUCLEOTIDE SEQUENCE [LARGE SCALE GENOMIC DNA]</scope>
    <source>
        <strain evidence="12 13">LMG 10210</strain>
    </source>
</reference>
<dbReference type="AlphaFoldDB" id="A0A2S9T6X7"/>
<dbReference type="RefSeq" id="WP_105915489.1">
    <property type="nucleotide sequence ID" value="NZ_NXGE01000003.1"/>
</dbReference>
<evidence type="ECO:0000256" key="8">
    <source>
        <dbReference type="ARBA" id="ARBA00023012"/>
    </source>
</evidence>
<keyword evidence="5" id="KW-0547">Nucleotide-binding</keyword>
<dbReference type="CDD" id="cd00130">
    <property type="entry name" value="PAS"/>
    <property type="match status" value="1"/>
</dbReference>
<keyword evidence="3" id="KW-0597">Phosphoprotein</keyword>
<evidence type="ECO:0000256" key="2">
    <source>
        <dbReference type="ARBA" id="ARBA00012438"/>
    </source>
</evidence>
<dbReference type="InterPro" id="IPR001610">
    <property type="entry name" value="PAC"/>
</dbReference>
<dbReference type="Proteomes" id="UP000238281">
    <property type="component" value="Unassembled WGS sequence"/>
</dbReference>
<dbReference type="InterPro" id="IPR005467">
    <property type="entry name" value="His_kinase_dom"/>
</dbReference>
<evidence type="ECO:0000256" key="7">
    <source>
        <dbReference type="ARBA" id="ARBA00022840"/>
    </source>
</evidence>
<evidence type="ECO:0000256" key="5">
    <source>
        <dbReference type="ARBA" id="ARBA00022741"/>
    </source>
</evidence>
<dbReference type="GO" id="GO:0005524">
    <property type="term" value="F:ATP binding"/>
    <property type="evidence" value="ECO:0007669"/>
    <property type="project" value="UniProtKB-KW"/>
</dbReference>
<name>A0A2S9T6X7_9BACT</name>
<dbReference type="Pfam" id="PF02518">
    <property type="entry name" value="HATPase_c"/>
    <property type="match status" value="1"/>
</dbReference>
<dbReference type="SUPFAM" id="SSF55785">
    <property type="entry name" value="PYP-like sensor domain (PAS domain)"/>
    <property type="match status" value="2"/>
</dbReference>
<dbReference type="InterPro" id="IPR036097">
    <property type="entry name" value="HisK_dim/P_sf"/>
</dbReference>
<feature type="domain" description="Histidine kinase" evidence="10">
    <location>
        <begin position="313"/>
        <end position="529"/>
    </location>
</feature>
<evidence type="ECO:0000256" key="6">
    <source>
        <dbReference type="ARBA" id="ARBA00022777"/>
    </source>
</evidence>
<organism evidence="12 13">
    <name type="scientific">Aliarcobacter cryaerophilus</name>
    <dbReference type="NCBI Taxonomy" id="28198"/>
    <lineage>
        <taxon>Bacteria</taxon>
        <taxon>Pseudomonadati</taxon>
        <taxon>Campylobacterota</taxon>
        <taxon>Epsilonproteobacteria</taxon>
        <taxon>Campylobacterales</taxon>
        <taxon>Arcobacteraceae</taxon>
        <taxon>Aliarcobacter</taxon>
    </lineage>
</organism>
<dbReference type="InterPro" id="IPR036890">
    <property type="entry name" value="HATPase_C_sf"/>
</dbReference>
<keyword evidence="6" id="KW-0418">Kinase</keyword>
<evidence type="ECO:0000259" key="11">
    <source>
        <dbReference type="PROSITE" id="PS50113"/>
    </source>
</evidence>
<dbReference type="NCBIfam" id="TIGR00229">
    <property type="entry name" value="sensory_box"/>
    <property type="match status" value="1"/>
</dbReference>
<dbReference type="Gene3D" id="1.10.287.130">
    <property type="match status" value="1"/>
</dbReference>
<proteinExistence type="predicted"/>
<dbReference type="Gene3D" id="3.30.450.20">
    <property type="entry name" value="PAS domain"/>
    <property type="match status" value="2"/>
</dbReference>
<comment type="catalytic activity">
    <reaction evidence="1">
        <text>ATP + protein L-histidine = ADP + protein N-phospho-L-histidine.</text>
        <dbReference type="EC" id="2.7.13.3"/>
    </reaction>
</comment>
<dbReference type="InterPro" id="IPR000700">
    <property type="entry name" value="PAS-assoc_C"/>
</dbReference>
<keyword evidence="9" id="KW-0175">Coiled coil</keyword>
<protein>
    <recommendedName>
        <fullName evidence="2">histidine kinase</fullName>
        <ecNumber evidence="2">2.7.13.3</ecNumber>
    </recommendedName>
</protein>
<keyword evidence="8" id="KW-0902">Two-component regulatory system</keyword>
<evidence type="ECO:0000313" key="12">
    <source>
        <dbReference type="EMBL" id="PRM94598.1"/>
    </source>
</evidence>
<dbReference type="SMART" id="SM00387">
    <property type="entry name" value="HATPase_c"/>
    <property type="match status" value="1"/>
</dbReference>
<feature type="coiled-coil region" evidence="9">
    <location>
        <begin position="270"/>
        <end position="305"/>
    </location>
</feature>
<dbReference type="PANTHER" id="PTHR43065">
    <property type="entry name" value="SENSOR HISTIDINE KINASE"/>
    <property type="match status" value="1"/>
</dbReference>
<dbReference type="Pfam" id="PF13188">
    <property type="entry name" value="PAS_8"/>
    <property type="match status" value="1"/>
</dbReference>
<dbReference type="SMART" id="SM00086">
    <property type="entry name" value="PAC"/>
    <property type="match status" value="1"/>
</dbReference>
<comment type="caution">
    <text evidence="12">The sequence shown here is derived from an EMBL/GenBank/DDBJ whole genome shotgun (WGS) entry which is preliminary data.</text>
</comment>
<dbReference type="EMBL" id="NXGE01000003">
    <property type="protein sequence ID" value="PRM94598.1"/>
    <property type="molecule type" value="Genomic_DNA"/>
</dbReference>
<dbReference type="Gene3D" id="3.30.565.10">
    <property type="entry name" value="Histidine kinase-like ATPase, C-terminal domain"/>
    <property type="match status" value="1"/>
</dbReference>
<dbReference type="PANTHER" id="PTHR43065:SF10">
    <property type="entry name" value="PEROXIDE STRESS-ACTIVATED HISTIDINE KINASE MAK3"/>
    <property type="match status" value="1"/>
</dbReference>
<dbReference type="InterPro" id="IPR004358">
    <property type="entry name" value="Sig_transdc_His_kin-like_C"/>
</dbReference>
<evidence type="ECO:0000256" key="1">
    <source>
        <dbReference type="ARBA" id="ARBA00000085"/>
    </source>
</evidence>
<dbReference type="STRING" id="28198.GCA_001572855_00696"/>
<dbReference type="Pfam" id="PF08447">
    <property type="entry name" value="PAS_3"/>
    <property type="match status" value="1"/>
</dbReference>
<accession>A0A2S9T6X7</accession>
<dbReference type="InterPro" id="IPR000014">
    <property type="entry name" value="PAS"/>
</dbReference>
<feature type="domain" description="PAC" evidence="11">
    <location>
        <begin position="95"/>
        <end position="147"/>
    </location>
</feature>
<dbReference type="PRINTS" id="PR00344">
    <property type="entry name" value="BCTRLSENSOR"/>
</dbReference>
<dbReference type="InterPro" id="IPR035965">
    <property type="entry name" value="PAS-like_dom_sf"/>
</dbReference>
<evidence type="ECO:0000256" key="4">
    <source>
        <dbReference type="ARBA" id="ARBA00022679"/>
    </source>
</evidence>
<evidence type="ECO:0000256" key="9">
    <source>
        <dbReference type="SAM" id="Coils"/>
    </source>
</evidence>
<evidence type="ECO:0000259" key="10">
    <source>
        <dbReference type="PROSITE" id="PS50109"/>
    </source>
</evidence>
<dbReference type="SUPFAM" id="SSF47384">
    <property type="entry name" value="Homodimeric domain of signal transducing histidine kinase"/>
    <property type="match status" value="1"/>
</dbReference>
<sequence length="530" mass="62035">MRKKYYLEEEFYQKIQKDKLIFDFLETNSLDGIWYWDMENPENEWLSPKFWEVLGYSHKEKKHLVSQWQELIFPEDLEKTIENFNKHYEDSNYPYDQIVRYKHKKGHTVWIRCRGNIIRDEKGKPLRMIGVHNDITIQKINEEKSNNKSNVLKAILDSSLNGIIALDSLYDENNNIIDFIFTVVNKEACKMTNLKEDDIVGKRLSNILTGNFKPLKSLDGKTLFDEYKDVVLTGKSKSLEFYFEDDGIKDWFRNKVVKYNNGFVCTFEVITQEKNLHENLEKRVKEELEKQRKQEEILIQQSKMAAMGEMIAAIAHNWRQPLNTVSLLCIAITNKFNSSNLSKDYLEEWLLKINKQIDFMSQTIDDFRNFYKPQEEFKKISIKESILKIVSLLNTDFKVNGIDIKIDIEDSIYLICLENQLKQALINILLNAKDAIKNNNIENGEIFISVKKNKSSVEILIEDNGGGIDDKEILKSIFDLYFTTKKESYGTGIGLYMTKIIIEQNLGGKIKAKNQNNGLKFKIKLPILTI</sequence>
<gene>
    <name evidence="12" type="ORF">CJ673_06845</name>
</gene>
<dbReference type="InterPro" id="IPR003594">
    <property type="entry name" value="HATPase_dom"/>
</dbReference>
<dbReference type="InterPro" id="IPR013655">
    <property type="entry name" value="PAS_fold_3"/>
</dbReference>
<evidence type="ECO:0000256" key="3">
    <source>
        <dbReference type="ARBA" id="ARBA00022553"/>
    </source>
</evidence>
<evidence type="ECO:0000313" key="13">
    <source>
        <dbReference type="Proteomes" id="UP000238281"/>
    </source>
</evidence>